<evidence type="ECO:0000256" key="6">
    <source>
        <dbReference type="ARBA" id="ARBA00022833"/>
    </source>
</evidence>
<dbReference type="InterPro" id="IPR032466">
    <property type="entry name" value="Metal_Hydrolase"/>
</dbReference>
<name>A0A6J6BBE9_9ZZZZ</name>
<sequence>MNRIGLPQVTPGDRTSHLFPGTDVTAESLPKISLHDHLDGGLRPSTIVELATVGGIGIPRTTADELNEWVRSNADSGNLVDYLATFSVTLSVMQTAANLERIAHEFVEDLIADGVVYGEVRWAPELHLEHGLEIRDAIDAVQRGIDTAVAESRVGGRVAHIGQLLCAMRQNDRADEVADLAIEYRGRGVVGFDIAGPEAGFPVSTLASAFAKLDEAWVPRTVHAGEADGLLSIEGALIDGRALRLGHGVRITDDLSIEVDGAATHVTLGPLAEWVRDRRIALEICPTSNVHTNAFSRFGSTIDNHPFEMLYQLGFAVTVNTDNRLMSGTSLSREIANLAETFGYDLDDVLQWQLNAVDSAFITSDERDTLSDFLMSAYTA</sequence>
<evidence type="ECO:0000259" key="8">
    <source>
        <dbReference type="Pfam" id="PF00962"/>
    </source>
</evidence>
<dbReference type="NCBIfam" id="TIGR01430">
    <property type="entry name" value="aden_deam"/>
    <property type="match status" value="1"/>
</dbReference>
<dbReference type="SUPFAM" id="SSF51556">
    <property type="entry name" value="Metallo-dependent hydrolases"/>
    <property type="match status" value="1"/>
</dbReference>
<dbReference type="GO" id="GO:0046872">
    <property type="term" value="F:metal ion binding"/>
    <property type="evidence" value="ECO:0007669"/>
    <property type="project" value="UniProtKB-KW"/>
</dbReference>
<dbReference type="PANTHER" id="PTHR11409">
    <property type="entry name" value="ADENOSINE DEAMINASE"/>
    <property type="match status" value="1"/>
</dbReference>
<comment type="similarity">
    <text evidence="2">Belongs to the metallo-dependent hydrolases superfamily. Adenosine and AMP deaminases family.</text>
</comment>
<keyword evidence="5" id="KW-0378">Hydrolase</keyword>
<evidence type="ECO:0000256" key="1">
    <source>
        <dbReference type="ARBA" id="ARBA00001947"/>
    </source>
</evidence>
<keyword evidence="4" id="KW-0479">Metal-binding</keyword>
<dbReference type="GO" id="GO:0043103">
    <property type="term" value="P:hypoxanthine salvage"/>
    <property type="evidence" value="ECO:0007669"/>
    <property type="project" value="TreeGrafter"/>
</dbReference>
<organism evidence="9">
    <name type="scientific">freshwater metagenome</name>
    <dbReference type="NCBI Taxonomy" id="449393"/>
    <lineage>
        <taxon>unclassified sequences</taxon>
        <taxon>metagenomes</taxon>
        <taxon>ecological metagenomes</taxon>
    </lineage>
</organism>
<reference evidence="9" key="1">
    <citation type="submission" date="2020-05" db="EMBL/GenBank/DDBJ databases">
        <authorList>
            <person name="Chiriac C."/>
            <person name="Salcher M."/>
            <person name="Ghai R."/>
            <person name="Kavagutti S V."/>
        </authorList>
    </citation>
    <scope>NUCLEOTIDE SEQUENCE</scope>
</reference>
<dbReference type="PANTHER" id="PTHR11409:SF43">
    <property type="entry name" value="ADENOSINE DEAMINASE"/>
    <property type="match status" value="1"/>
</dbReference>
<dbReference type="NCBIfam" id="NF006847">
    <property type="entry name" value="PRK09358.1-2"/>
    <property type="match status" value="1"/>
</dbReference>
<protein>
    <recommendedName>
        <fullName evidence="3">adenosine deaminase</fullName>
        <ecNumber evidence="3">3.5.4.4</ecNumber>
    </recommendedName>
</protein>
<evidence type="ECO:0000256" key="4">
    <source>
        <dbReference type="ARBA" id="ARBA00022723"/>
    </source>
</evidence>
<accession>A0A6J6BBE9</accession>
<dbReference type="AlphaFoldDB" id="A0A6J6BBE9"/>
<dbReference type="Pfam" id="PF00962">
    <property type="entry name" value="A_deaminase"/>
    <property type="match status" value="1"/>
</dbReference>
<keyword evidence="6" id="KW-0862">Zinc</keyword>
<dbReference type="EC" id="3.5.4.4" evidence="3"/>
<dbReference type="GO" id="GO:0046103">
    <property type="term" value="P:inosine biosynthetic process"/>
    <property type="evidence" value="ECO:0007669"/>
    <property type="project" value="TreeGrafter"/>
</dbReference>
<dbReference type="EMBL" id="CAEZSG010000058">
    <property type="protein sequence ID" value="CAB4536302.1"/>
    <property type="molecule type" value="Genomic_DNA"/>
</dbReference>
<evidence type="ECO:0000313" key="9">
    <source>
        <dbReference type="EMBL" id="CAB4536302.1"/>
    </source>
</evidence>
<dbReference type="GO" id="GO:0004000">
    <property type="term" value="F:adenosine deaminase activity"/>
    <property type="evidence" value="ECO:0007669"/>
    <property type="project" value="TreeGrafter"/>
</dbReference>
<evidence type="ECO:0000256" key="5">
    <source>
        <dbReference type="ARBA" id="ARBA00022801"/>
    </source>
</evidence>
<dbReference type="Gene3D" id="3.20.20.140">
    <property type="entry name" value="Metal-dependent hydrolases"/>
    <property type="match status" value="1"/>
</dbReference>
<evidence type="ECO:0000256" key="7">
    <source>
        <dbReference type="SAM" id="MobiDB-lite"/>
    </source>
</evidence>
<proteinExistence type="inferred from homology"/>
<comment type="cofactor">
    <cofactor evidence="1">
        <name>Zn(2+)</name>
        <dbReference type="ChEBI" id="CHEBI:29105"/>
    </cofactor>
</comment>
<feature type="domain" description="Adenosine deaminase" evidence="8">
    <location>
        <begin position="30"/>
        <end position="373"/>
    </location>
</feature>
<dbReference type="InterPro" id="IPR006330">
    <property type="entry name" value="Ado/ade_deaminase"/>
</dbReference>
<evidence type="ECO:0000256" key="3">
    <source>
        <dbReference type="ARBA" id="ARBA00012784"/>
    </source>
</evidence>
<gene>
    <name evidence="9" type="ORF">UFOPK1413_00490</name>
</gene>
<dbReference type="GO" id="GO:0006154">
    <property type="term" value="P:adenosine catabolic process"/>
    <property type="evidence" value="ECO:0007669"/>
    <property type="project" value="TreeGrafter"/>
</dbReference>
<dbReference type="InterPro" id="IPR001365">
    <property type="entry name" value="A_deaminase_dom"/>
</dbReference>
<dbReference type="GO" id="GO:0005829">
    <property type="term" value="C:cytosol"/>
    <property type="evidence" value="ECO:0007669"/>
    <property type="project" value="TreeGrafter"/>
</dbReference>
<feature type="region of interest" description="Disordered" evidence="7">
    <location>
        <begin position="1"/>
        <end position="20"/>
    </location>
</feature>
<evidence type="ECO:0000256" key="2">
    <source>
        <dbReference type="ARBA" id="ARBA00006676"/>
    </source>
</evidence>